<evidence type="ECO:0000313" key="1">
    <source>
        <dbReference type="EMBL" id="KAL2630150.1"/>
    </source>
</evidence>
<protein>
    <submittedName>
        <fullName evidence="1">Uncharacterized protein</fullName>
    </submittedName>
</protein>
<accession>A0ABD1YHM1</accession>
<dbReference type="Proteomes" id="UP001605036">
    <property type="component" value="Unassembled WGS sequence"/>
</dbReference>
<proteinExistence type="predicted"/>
<name>A0ABD1YHM1_9MARC</name>
<sequence length="140" mass="16097">MGLEGEICDDLSARLVVFERAFAYVYVLCSQAGGQSPKSRVVEFVKKQKARLKEDNRGPQWIRRCEDLLNEINQVINPERFLYYEDMYVSFKLSDACAAKTRGIRTWVTNEYMHSGIREDGPQNIGSLVCALERRGELKL</sequence>
<evidence type="ECO:0000313" key="2">
    <source>
        <dbReference type="Proteomes" id="UP001605036"/>
    </source>
</evidence>
<organism evidence="1 2">
    <name type="scientific">Riccia fluitans</name>
    <dbReference type="NCBI Taxonomy" id="41844"/>
    <lineage>
        <taxon>Eukaryota</taxon>
        <taxon>Viridiplantae</taxon>
        <taxon>Streptophyta</taxon>
        <taxon>Embryophyta</taxon>
        <taxon>Marchantiophyta</taxon>
        <taxon>Marchantiopsida</taxon>
        <taxon>Marchantiidae</taxon>
        <taxon>Marchantiales</taxon>
        <taxon>Ricciaceae</taxon>
        <taxon>Riccia</taxon>
    </lineage>
</organism>
<dbReference type="AlphaFoldDB" id="A0ABD1YHM1"/>
<comment type="caution">
    <text evidence="1">The sequence shown here is derived from an EMBL/GenBank/DDBJ whole genome shotgun (WGS) entry which is preliminary data.</text>
</comment>
<reference evidence="1 2" key="1">
    <citation type="submission" date="2024-09" db="EMBL/GenBank/DDBJ databases">
        <title>Chromosome-scale assembly of Riccia fluitans.</title>
        <authorList>
            <person name="Paukszto L."/>
            <person name="Sawicki J."/>
            <person name="Karawczyk K."/>
            <person name="Piernik-Szablinska J."/>
            <person name="Szczecinska M."/>
            <person name="Mazdziarz M."/>
        </authorList>
    </citation>
    <scope>NUCLEOTIDE SEQUENCE [LARGE SCALE GENOMIC DNA]</scope>
    <source>
        <strain evidence="1">Rf_01</strain>
        <tissue evidence="1">Aerial parts of the thallus</tissue>
    </source>
</reference>
<gene>
    <name evidence="1" type="ORF">R1flu_014836</name>
</gene>
<dbReference type="EMBL" id="JBHFFA010000004">
    <property type="protein sequence ID" value="KAL2630150.1"/>
    <property type="molecule type" value="Genomic_DNA"/>
</dbReference>
<keyword evidence="2" id="KW-1185">Reference proteome</keyword>